<evidence type="ECO:0000256" key="5">
    <source>
        <dbReference type="ARBA" id="ARBA00022490"/>
    </source>
</evidence>
<dbReference type="EMBL" id="QKKF02019521">
    <property type="protein sequence ID" value="RZF39890.1"/>
    <property type="molecule type" value="Genomic_DNA"/>
</dbReference>
<evidence type="ECO:0000256" key="6">
    <source>
        <dbReference type="ARBA" id="ARBA00022753"/>
    </source>
</evidence>
<keyword evidence="13" id="KW-1185">Reference proteome</keyword>
<gene>
    <name evidence="12" type="ORF">LSTR_LSTR010518</name>
</gene>
<evidence type="ECO:0000256" key="8">
    <source>
        <dbReference type="ARBA" id="ARBA00023136"/>
    </source>
</evidence>
<evidence type="ECO:0000256" key="2">
    <source>
        <dbReference type="ARBA" id="ARBA00004496"/>
    </source>
</evidence>
<feature type="compositionally biased region" description="Pro residues" evidence="9">
    <location>
        <begin position="229"/>
        <end position="240"/>
    </location>
</feature>
<evidence type="ECO:0000256" key="7">
    <source>
        <dbReference type="ARBA" id="ARBA00022927"/>
    </source>
</evidence>
<feature type="region of interest" description="Disordered" evidence="9">
    <location>
        <begin position="157"/>
        <end position="240"/>
    </location>
</feature>
<evidence type="ECO:0000313" key="13">
    <source>
        <dbReference type="Proteomes" id="UP000291343"/>
    </source>
</evidence>
<evidence type="ECO:0000256" key="3">
    <source>
        <dbReference type="ARBA" id="ARBA00007895"/>
    </source>
</evidence>
<dbReference type="STRING" id="195883.A0A482X3C0"/>
<organism evidence="12 13">
    <name type="scientific">Laodelphax striatellus</name>
    <name type="common">Small brown planthopper</name>
    <name type="synonym">Delphax striatella</name>
    <dbReference type="NCBI Taxonomy" id="195883"/>
    <lineage>
        <taxon>Eukaryota</taxon>
        <taxon>Metazoa</taxon>
        <taxon>Ecdysozoa</taxon>
        <taxon>Arthropoda</taxon>
        <taxon>Hexapoda</taxon>
        <taxon>Insecta</taxon>
        <taxon>Pterygota</taxon>
        <taxon>Neoptera</taxon>
        <taxon>Paraneoptera</taxon>
        <taxon>Hemiptera</taxon>
        <taxon>Auchenorrhyncha</taxon>
        <taxon>Fulgoroidea</taxon>
        <taxon>Delphacidae</taxon>
        <taxon>Criomorphinae</taxon>
        <taxon>Laodelphax</taxon>
    </lineage>
</organism>
<evidence type="ECO:0000256" key="1">
    <source>
        <dbReference type="ARBA" id="ARBA00004481"/>
    </source>
</evidence>
<dbReference type="InParanoid" id="A0A482X3C0"/>
<keyword evidence="5" id="KW-0963">Cytoplasm</keyword>
<keyword evidence="6" id="KW-0967">Endosome</keyword>
<dbReference type="AlphaFoldDB" id="A0A482X3C0"/>
<name>A0A482X3C0_LAOST</name>
<dbReference type="OrthoDB" id="391137at2759"/>
<dbReference type="FunCoup" id="A0A482X3C0">
    <property type="interactions" value="1897"/>
</dbReference>
<sequence>MVLNLPPCPVSLRSIQHYLKTAQEHDERDPVVSYWCRLYALQTALKIDKKSDEAKSLLMSLMDWLESTKKSFNDNELITNEMAAQAYIENYSLKIFLWADGQDREAVFNKNVVKAFYSAGILMDVLSVFGEVSEEIVANRKYAKWKAAYIHNCLKNGETPVPGPLKDDESEASESNTNVPGNLGFQFGPTDSKPDLPPGVNNLSSDKSSSAGGFPTLPDPPSTFGGYPPSTPHFPNIPPANVPPLNPPPPAFQPMSPPVMPITPSPQNVSTPAYPSTMEASTLSGAKLSPEKIAKAQKYCKWAGSALNYDDVKEAVSNLQKALRILETGEDS</sequence>
<dbReference type="Gene3D" id="1.20.5.420">
    <property type="entry name" value="Immunoglobulin FC, subunit C"/>
    <property type="match status" value="1"/>
</dbReference>
<accession>A0A482X3C0</accession>
<feature type="domain" description="Vta1/callose synthase N-terminal" evidence="10">
    <location>
        <begin position="14"/>
        <end position="156"/>
    </location>
</feature>
<dbReference type="GO" id="GO:0005771">
    <property type="term" value="C:multivesicular body"/>
    <property type="evidence" value="ECO:0007669"/>
    <property type="project" value="TreeGrafter"/>
</dbReference>
<dbReference type="PANTHER" id="PTHR46009">
    <property type="entry name" value="VACUOLAR PROTEIN SORTING-ASSOCIATED PROTEIN VTA1 HOMOLOG"/>
    <property type="match status" value="1"/>
</dbReference>
<evidence type="ECO:0000259" key="11">
    <source>
        <dbReference type="Pfam" id="PF18097"/>
    </source>
</evidence>
<keyword evidence="7" id="KW-0653">Protein transport</keyword>
<dbReference type="PANTHER" id="PTHR46009:SF1">
    <property type="entry name" value="VACUOLAR PROTEIN SORTING-ASSOCIATED PROTEIN VTA1 HOMOLOG"/>
    <property type="match status" value="1"/>
</dbReference>
<evidence type="ECO:0008006" key="14">
    <source>
        <dbReference type="Google" id="ProtNLM"/>
    </source>
</evidence>
<evidence type="ECO:0000313" key="12">
    <source>
        <dbReference type="EMBL" id="RZF39890.1"/>
    </source>
</evidence>
<evidence type="ECO:0000259" key="10">
    <source>
        <dbReference type="Pfam" id="PF04652"/>
    </source>
</evidence>
<evidence type="ECO:0000256" key="9">
    <source>
        <dbReference type="SAM" id="MobiDB-lite"/>
    </source>
</evidence>
<dbReference type="Proteomes" id="UP000291343">
    <property type="component" value="Unassembled WGS sequence"/>
</dbReference>
<dbReference type="GO" id="GO:0010008">
    <property type="term" value="C:endosome membrane"/>
    <property type="evidence" value="ECO:0007669"/>
    <property type="project" value="UniProtKB-SubCell"/>
</dbReference>
<dbReference type="GO" id="GO:0015031">
    <property type="term" value="P:protein transport"/>
    <property type="evidence" value="ECO:0007669"/>
    <property type="project" value="UniProtKB-KW"/>
</dbReference>
<dbReference type="InterPro" id="IPR044538">
    <property type="entry name" value="Vta1-like"/>
</dbReference>
<protein>
    <recommendedName>
        <fullName evidence="14">Vta1/callose synthase N-terminal domain-containing protein</fullName>
    </recommendedName>
</protein>
<dbReference type="Gene3D" id="1.25.40.270">
    <property type="entry name" value="Vacuolar protein sorting-associated protein vta1"/>
    <property type="match status" value="1"/>
</dbReference>
<comment type="caution">
    <text evidence="12">The sequence shown here is derived from an EMBL/GenBank/DDBJ whole genome shotgun (WGS) entry which is preliminary data.</text>
</comment>
<comment type="subcellular location">
    <subcellularLocation>
        <location evidence="2">Cytoplasm</location>
    </subcellularLocation>
    <subcellularLocation>
        <location evidence="1">Endosome membrane</location>
        <topology evidence="1">Peripheral membrane protein</topology>
    </subcellularLocation>
</comment>
<keyword evidence="8" id="KW-0472">Membrane</keyword>
<feature type="compositionally biased region" description="Polar residues" evidence="9">
    <location>
        <begin position="201"/>
        <end position="211"/>
    </location>
</feature>
<dbReference type="Pfam" id="PF04652">
    <property type="entry name" value="Vta1"/>
    <property type="match status" value="1"/>
</dbReference>
<feature type="domain" description="Vta1 C-terminal" evidence="11">
    <location>
        <begin position="290"/>
        <end position="327"/>
    </location>
</feature>
<keyword evidence="4" id="KW-0813">Transport</keyword>
<dbReference type="InterPro" id="IPR041212">
    <property type="entry name" value="Vta1_C"/>
</dbReference>
<dbReference type="GO" id="GO:0032511">
    <property type="term" value="P:late endosome to vacuole transport via multivesicular body sorting pathway"/>
    <property type="evidence" value="ECO:0007669"/>
    <property type="project" value="InterPro"/>
</dbReference>
<dbReference type="InterPro" id="IPR039431">
    <property type="entry name" value="Vta1/CALS_N"/>
</dbReference>
<dbReference type="SMR" id="A0A482X3C0"/>
<evidence type="ECO:0000256" key="4">
    <source>
        <dbReference type="ARBA" id="ARBA00022448"/>
    </source>
</evidence>
<comment type="similarity">
    <text evidence="3">Belongs to the VTA1 family.</text>
</comment>
<reference evidence="12 13" key="1">
    <citation type="journal article" date="2017" name="Gigascience">
        <title>Genome sequence of the small brown planthopper, Laodelphax striatellus.</title>
        <authorList>
            <person name="Zhu J."/>
            <person name="Jiang F."/>
            <person name="Wang X."/>
            <person name="Yang P."/>
            <person name="Bao Y."/>
            <person name="Zhao W."/>
            <person name="Wang W."/>
            <person name="Lu H."/>
            <person name="Wang Q."/>
            <person name="Cui N."/>
            <person name="Li J."/>
            <person name="Chen X."/>
            <person name="Luo L."/>
            <person name="Yu J."/>
            <person name="Kang L."/>
            <person name="Cui F."/>
        </authorList>
    </citation>
    <scope>NUCLEOTIDE SEQUENCE [LARGE SCALE GENOMIC DNA]</scope>
    <source>
        <strain evidence="12">Lst14</strain>
    </source>
</reference>
<dbReference type="InterPro" id="IPR023175">
    <property type="entry name" value="Vta1/CALS_N_sf"/>
</dbReference>
<proteinExistence type="inferred from homology"/>
<dbReference type="Pfam" id="PF18097">
    <property type="entry name" value="Vta1_C"/>
    <property type="match status" value="1"/>
</dbReference>